<sequence>MQAAAFPEVKEDGAFQPQIGIWYTVWWDDKAPYDEHWEEWTRYKPVLGDYASDDPDVIRKHMEWIKSAGIDYIVLDDTNSHFADNGNIAHNIEAIFDVVESMEEGTAPQICFAIGAGQYAAGSLEAHMAEVNLIYEDYAHRPSYYHWKGKPLLIDYTTTDWFYKWDDDRFTVRWATGSASEGVHVAPETGLWGWVFDQYVPSTEVFGVMPGWDTAHQGRSTVPIDRENGDYYIRMWTEAVKRNPEMIVISSFNDHAEETGIEAISPRNETAEPWVDAYGNETPDWYEQITKGYASLRSGFLEGYYYRVEGKRQLYQFMDGEMVKRKEQPAGKPVIVIPTQYFTGKPYKEKRENKNNKVVIDVFQSWVDDFKGLRDGWSYWTTLEDGQRAEGLMNGAEFKEITRHALSPMFEQLAEEKDRIERKGFKVHPAWLNVPGWAEGTVQLDLPQKNKLSLEYYPGKVNNASDGITSAIVVDGNELDVQWITGEAGWKEKVKIDLSAYAGKSIQLTFKVGWGKEMLGDDATTAFDSFLIGDPVIVTR</sequence>
<keyword evidence="6" id="KW-0333">Golgi apparatus</keyword>
<dbReference type="Gene3D" id="3.20.20.80">
    <property type="entry name" value="Glycosidases"/>
    <property type="match status" value="1"/>
</dbReference>
<keyword evidence="4" id="KW-0735">Signal-anchor</keyword>
<proteinExistence type="predicted"/>
<evidence type="ECO:0000313" key="8">
    <source>
        <dbReference type="EMBL" id="MFD0958276.1"/>
    </source>
</evidence>
<keyword evidence="2" id="KW-0812">Transmembrane</keyword>
<accession>A0ABW3HL76</accession>
<dbReference type="PANTHER" id="PTHR13572">
    <property type="entry name" value="ENDO-ALPHA-1,2-MANNOSIDASE"/>
    <property type="match status" value="1"/>
</dbReference>
<dbReference type="Pfam" id="PF16317">
    <property type="entry name" value="Glyco_hydro_99"/>
    <property type="match status" value="2"/>
</dbReference>
<reference evidence="9" key="1">
    <citation type="journal article" date="2019" name="Int. J. Syst. Evol. Microbiol.">
        <title>The Global Catalogue of Microorganisms (GCM) 10K type strain sequencing project: providing services to taxonomists for standard genome sequencing and annotation.</title>
        <authorList>
            <consortium name="The Broad Institute Genomics Platform"/>
            <consortium name="The Broad Institute Genome Sequencing Center for Infectious Disease"/>
            <person name="Wu L."/>
            <person name="Ma J."/>
        </authorList>
    </citation>
    <scope>NUCLEOTIDE SEQUENCE [LARGE SCALE GENOMIC DNA]</scope>
    <source>
        <strain evidence="9">CCUG 59129</strain>
    </source>
</reference>
<evidence type="ECO:0000256" key="5">
    <source>
        <dbReference type="ARBA" id="ARBA00022989"/>
    </source>
</evidence>
<keyword evidence="7" id="KW-0472">Membrane</keyword>
<evidence type="ECO:0000256" key="2">
    <source>
        <dbReference type="ARBA" id="ARBA00022692"/>
    </source>
</evidence>
<comment type="caution">
    <text evidence="8">The sequence shown here is derived from an EMBL/GenBank/DDBJ whole genome shotgun (WGS) entry which is preliminary data.</text>
</comment>
<keyword evidence="9" id="KW-1185">Reference proteome</keyword>
<dbReference type="RefSeq" id="WP_377561986.1">
    <property type="nucleotide sequence ID" value="NZ_JBHTJZ010000005.1"/>
</dbReference>
<evidence type="ECO:0000256" key="3">
    <source>
        <dbReference type="ARBA" id="ARBA00022801"/>
    </source>
</evidence>
<evidence type="ECO:0000256" key="6">
    <source>
        <dbReference type="ARBA" id="ARBA00023034"/>
    </source>
</evidence>
<dbReference type="PANTHER" id="PTHR13572:SF4">
    <property type="entry name" value="RE57134P"/>
    <property type="match status" value="1"/>
</dbReference>
<keyword evidence="3" id="KW-0378">Hydrolase</keyword>
<evidence type="ECO:0000256" key="7">
    <source>
        <dbReference type="ARBA" id="ARBA00023136"/>
    </source>
</evidence>
<dbReference type="EMBL" id="JBHTJZ010000005">
    <property type="protein sequence ID" value="MFD0958276.1"/>
    <property type="molecule type" value="Genomic_DNA"/>
</dbReference>
<dbReference type="InterPro" id="IPR026071">
    <property type="entry name" value="Glyco_Hydrolase_99"/>
</dbReference>
<comment type="subcellular location">
    <subcellularLocation>
        <location evidence="1">Golgi apparatus membrane</location>
        <topology evidence="1">Single-pass type II membrane protein</topology>
    </subcellularLocation>
</comment>
<protein>
    <submittedName>
        <fullName evidence="8">Uncharacterized protein</fullName>
    </submittedName>
</protein>
<organism evidence="8 9">
    <name type="scientific">Paenibacillus chungangensis</name>
    <dbReference type="NCBI Taxonomy" id="696535"/>
    <lineage>
        <taxon>Bacteria</taxon>
        <taxon>Bacillati</taxon>
        <taxon>Bacillota</taxon>
        <taxon>Bacilli</taxon>
        <taxon>Bacillales</taxon>
        <taxon>Paenibacillaceae</taxon>
        <taxon>Paenibacillus</taxon>
    </lineage>
</organism>
<name>A0ABW3HL76_9BACL</name>
<evidence type="ECO:0000256" key="1">
    <source>
        <dbReference type="ARBA" id="ARBA00004323"/>
    </source>
</evidence>
<evidence type="ECO:0000256" key="4">
    <source>
        <dbReference type="ARBA" id="ARBA00022968"/>
    </source>
</evidence>
<keyword evidence="5" id="KW-1133">Transmembrane helix</keyword>
<dbReference type="Proteomes" id="UP001596989">
    <property type="component" value="Unassembled WGS sequence"/>
</dbReference>
<gene>
    <name evidence="8" type="ORF">ACFQ2I_02650</name>
</gene>
<evidence type="ECO:0000313" key="9">
    <source>
        <dbReference type="Proteomes" id="UP001596989"/>
    </source>
</evidence>